<dbReference type="Gene3D" id="2.60.40.10">
    <property type="entry name" value="Immunoglobulins"/>
    <property type="match status" value="1"/>
</dbReference>
<dbReference type="InterPro" id="IPR036179">
    <property type="entry name" value="Ig-like_dom_sf"/>
</dbReference>
<dbReference type="PANTHER" id="PTHR45080">
    <property type="entry name" value="CONTACTIN 5"/>
    <property type="match status" value="1"/>
</dbReference>
<dbReference type="Proteomes" id="UP001307889">
    <property type="component" value="Chromosome 15"/>
</dbReference>
<evidence type="ECO:0000259" key="2">
    <source>
        <dbReference type="PROSITE" id="PS50835"/>
    </source>
</evidence>
<dbReference type="PROSITE" id="PS50835">
    <property type="entry name" value="IG_LIKE"/>
    <property type="match status" value="1"/>
</dbReference>
<gene>
    <name evidence="3" type="ORF">NTJ_16002</name>
</gene>
<reference evidence="3 4" key="1">
    <citation type="submission" date="2023-09" db="EMBL/GenBank/DDBJ databases">
        <title>Nesidiocoris tenuis whole genome shotgun sequence.</title>
        <authorList>
            <person name="Shibata T."/>
            <person name="Shimoda M."/>
            <person name="Kobayashi T."/>
            <person name="Uehara T."/>
        </authorList>
    </citation>
    <scope>NUCLEOTIDE SEQUENCE [LARGE SCALE GENOMIC DNA]</scope>
    <source>
        <strain evidence="3 4">Japan</strain>
    </source>
</reference>
<dbReference type="InterPro" id="IPR003598">
    <property type="entry name" value="Ig_sub2"/>
</dbReference>
<protein>
    <submittedName>
        <fullName evidence="3">Phosphatase</fullName>
    </submittedName>
</protein>
<dbReference type="InterPro" id="IPR050958">
    <property type="entry name" value="Cell_Adh-Cytoskel_Orgn"/>
</dbReference>
<keyword evidence="4" id="KW-1185">Reference proteome</keyword>
<dbReference type="SUPFAM" id="SSF48726">
    <property type="entry name" value="Immunoglobulin"/>
    <property type="match status" value="1"/>
</dbReference>
<dbReference type="SMART" id="SM00409">
    <property type="entry name" value="IG"/>
    <property type="match status" value="1"/>
</dbReference>
<feature type="domain" description="Ig-like" evidence="2">
    <location>
        <begin position="22"/>
        <end position="113"/>
    </location>
</feature>
<evidence type="ECO:0000256" key="1">
    <source>
        <dbReference type="ARBA" id="ARBA00023319"/>
    </source>
</evidence>
<dbReference type="SMART" id="SM00408">
    <property type="entry name" value="IGc2"/>
    <property type="match status" value="1"/>
</dbReference>
<dbReference type="InterPro" id="IPR013098">
    <property type="entry name" value="Ig_I-set"/>
</dbReference>
<organism evidence="3 4">
    <name type="scientific">Nesidiocoris tenuis</name>
    <dbReference type="NCBI Taxonomy" id="355587"/>
    <lineage>
        <taxon>Eukaryota</taxon>
        <taxon>Metazoa</taxon>
        <taxon>Ecdysozoa</taxon>
        <taxon>Arthropoda</taxon>
        <taxon>Hexapoda</taxon>
        <taxon>Insecta</taxon>
        <taxon>Pterygota</taxon>
        <taxon>Neoptera</taxon>
        <taxon>Paraneoptera</taxon>
        <taxon>Hemiptera</taxon>
        <taxon>Heteroptera</taxon>
        <taxon>Panheteroptera</taxon>
        <taxon>Cimicomorpha</taxon>
        <taxon>Miridae</taxon>
        <taxon>Dicyphina</taxon>
        <taxon>Nesidiocoris</taxon>
    </lineage>
</organism>
<dbReference type="InterPro" id="IPR003599">
    <property type="entry name" value="Ig_sub"/>
</dbReference>
<sequence>MSDFYQANNFSFPDDKLPAGFPQITQQPTTKVIEMGHTAVLVCAANGKPVPAIRWVKDLLPVQIGKNARYTILNNSQMPGALQITNSVEDDQGRYECVAENEVGTEYSQATMLYVKCK</sequence>
<dbReference type="InterPro" id="IPR007110">
    <property type="entry name" value="Ig-like_dom"/>
</dbReference>
<dbReference type="Pfam" id="PF07679">
    <property type="entry name" value="I-set"/>
    <property type="match status" value="1"/>
</dbReference>
<evidence type="ECO:0000313" key="4">
    <source>
        <dbReference type="Proteomes" id="UP001307889"/>
    </source>
</evidence>
<name>A0ABN7BFN4_9HEMI</name>
<dbReference type="PANTHER" id="PTHR45080:SF34">
    <property type="entry name" value="MYOSIN LIGHT CHAIN KINASE, SMOOTH MUSCLE-LIKE"/>
    <property type="match status" value="1"/>
</dbReference>
<dbReference type="InterPro" id="IPR013783">
    <property type="entry name" value="Ig-like_fold"/>
</dbReference>
<proteinExistence type="predicted"/>
<keyword evidence="1" id="KW-0393">Immunoglobulin domain</keyword>
<accession>A0ABN7BFN4</accession>
<evidence type="ECO:0000313" key="3">
    <source>
        <dbReference type="EMBL" id="BET03184.1"/>
    </source>
</evidence>
<dbReference type="EMBL" id="AP028923">
    <property type="protein sequence ID" value="BET03184.1"/>
    <property type="molecule type" value="Genomic_DNA"/>
</dbReference>